<dbReference type="EMBL" id="JAGQHS010000105">
    <property type="protein sequence ID" value="MCA9757546.1"/>
    <property type="molecule type" value="Genomic_DNA"/>
</dbReference>
<comment type="caution">
    <text evidence="3">The sequence shown here is derived from an EMBL/GenBank/DDBJ whole genome shotgun (WGS) entry which is preliminary data.</text>
</comment>
<feature type="repeat" description="TPR" evidence="1">
    <location>
        <begin position="76"/>
        <end position="109"/>
    </location>
</feature>
<dbReference type="Gene3D" id="3.40.50.10610">
    <property type="entry name" value="ABC-type transport auxiliary lipoprotein component"/>
    <property type="match status" value="1"/>
</dbReference>
<evidence type="ECO:0000313" key="3">
    <source>
        <dbReference type="EMBL" id="MCA9757546.1"/>
    </source>
</evidence>
<keyword evidence="1" id="KW-0802">TPR repeat</keyword>
<dbReference type="Pfam" id="PF13432">
    <property type="entry name" value="TPR_16"/>
    <property type="match status" value="1"/>
</dbReference>
<organism evidence="3 4">
    <name type="scientific">Eiseniibacteriota bacterium</name>
    <dbReference type="NCBI Taxonomy" id="2212470"/>
    <lineage>
        <taxon>Bacteria</taxon>
        <taxon>Candidatus Eiseniibacteriota</taxon>
    </lineage>
</organism>
<dbReference type="Gene3D" id="1.25.40.10">
    <property type="entry name" value="Tetratricopeptide repeat domain"/>
    <property type="match status" value="1"/>
</dbReference>
<dbReference type="GO" id="GO:0030288">
    <property type="term" value="C:outer membrane-bounded periplasmic space"/>
    <property type="evidence" value="ECO:0007669"/>
    <property type="project" value="InterPro"/>
</dbReference>
<dbReference type="SUPFAM" id="SSF48452">
    <property type="entry name" value="TPR-like"/>
    <property type="match status" value="1"/>
</dbReference>
<dbReference type="InterPro" id="IPR011990">
    <property type="entry name" value="TPR-like_helical_dom_sf"/>
</dbReference>
<dbReference type="Pfam" id="PF03783">
    <property type="entry name" value="CsgG"/>
    <property type="match status" value="1"/>
</dbReference>
<reference evidence="3" key="1">
    <citation type="submission" date="2020-04" db="EMBL/GenBank/DDBJ databases">
        <authorList>
            <person name="Zhang T."/>
        </authorList>
    </citation>
    <scope>NUCLEOTIDE SEQUENCE</scope>
    <source>
        <strain evidence="3">HKST-UBA02</strain>
    </source>
</reference>
<evidence type="ECO:0000313" key="4">
    <source>
        <dbReference type="Proteomes" id="UP000739538"/>
    </source>
</evidence>
<reference evidence="3" key="2">
    <citation type="journal article" date="2021" name="Microbiome">
        <title>Successional dynamics and alternative stable states in a saline activated sludge microbial community over 9 years.</title>
        <authorList>
            <person name="Wang Y."/>
            <person name="Ye J."/>
            <person name="Ju F."/>
            <person name="Liu L."/>
            <person name="Boyd J.A."/>
            <person name="Deng Y."/>
            <person name="Parks D.H."/>
            <person name="Jiang X."/>
            <person name="Yin X."/>
            <person name="Woodcroft B.J."/>
            <person name="Tyson G.W."/>
            <person name="Hugenholtz P."/>
            <person name="Polz M.F."/>
            <person name="Zhang T."/>
        </authorList>
    </citation>
    <scope>NUCLEOTIDE SEQUENCE</scope>
    <source>
        <strain evidence="3">HKST-UBA02</strain>
    </source>
</reference>
<dbReference type="SMART" id="SM00028">
    <property type="entry name" value="TPR"/>
    <property type="match status" value="3"/>
</dbReference>
<dbReference type="Proteomes" id="UP000739538">
    <property type="component" value="Unassembled WGS sequence"/>
</dbReference>
<evidence type="ECO:0000256" key="2">
    <source>
        <dbReference type="SAM" id="MobiDB-lite"/>
    </source>
</evidence>
<dbReference type="AlphaFoldDB" id="A0A956NFM3"/>
<feature type="region of interest" description="Disordered" evidence="2">
    <location>
        <begin position="397"/>
        <end position="476"/>
    </location>
</feature>
<name>A0A956NFM3_UNCEI</name>
<dbReference type="PROSITE" id="PS50005">
    <property type="entry name" value="TPR"/>
    <property type="match status" value="1"/>
</dbReference>
<dbReference type="InterPro" id="IPR019734">
    <property type="entry name" value="TPR_rpt"/>
</dbReference>
<accession>A0A956NFM3</accession>
<proteinExistence type="predicted"/>
<gene>
    <name evidence="3" type="ORF">KDA27_17205</name>
</gene>
<protein>
    <submittedName>
        <fullName evidence="3">Tetratricopeptide repeat protein</fullName>
    </submittedName>
</protein>
<dbReference type="InterPro" id="IPR005534">
    <property type="entry name" value="Curli_assmbl/transp-comp_CsgG"/>
</dbReference>
<sequence length="476" mass="52442">MTTAYRCNSEVLFPEARGRRAWPGSSCMRFLLVLGLTSSQFACAGARSTGEQLLADGSTREAIPTLEAELSTTFHTGIAVQLGRAYVEAGETRKAEDVFDRVLVLEPKNAEALFRRGVLHEQQGEITEAIGLYSRFTQVTRFSSFRREMEQRLTLLQRGEAERWAAKAAEFEKQNSSQGLSLSTVAVYAFDDTQAPTLSGIGAALAADLNQDCLLLSDLRVVERIRIDAILRELELQAAGYLEPATAPRVSRLVGAGSYLFGTVTELGTGTVRVELRWVETESARVYSSRMEGRPDQFWEIQKLALRDVLLQRDRVLTPQEWARISGRGTRNLDAFLAYGQGLENERRAEYADARAAYRKAAEEDKALIDAAWGELRSSESMSSADELVDRYEEYLEDAPEAENPGPRDNSNGEPLDDFPPDLPSLDPYADDSTNPLDDLDADDLVNEVLDGGDIEWKPDPTPAGGIPGPPGAPGR</sequence>
<feature type="compositionally biased region" description="Acidic residues" evidence="2">
    <location>
        <begin position="438"/>
        <end position="454"/>
    </location>
</feature>
<evidence type="ECO:0000256" key="1">
    <source>
        <dbReference type="PROSITE-ProRule" id="PRU00339"/>
    </source>
</evidence>